<accession>A0AB39XVA2</accession>
<dbReference type="RefSeq" id="WP_369726023.1">
    <property type="nucleotide sequence ID" value="NZ_CP165734.1"/>
</dbReference>
<keyword evidence="2" id="KW-0808">Transferase</keyword>
<gene>
    <name evidence="2" type="ORF">AB8Z38_15870</name>
</gene>
<protein>
    <submittedName>
        <fullName evidence="2">Polysaccharide pyruvyl transferase family protein</fullName>
        <ecNumber evidence="2">2.4.-.-</ecNumber>
    </submittedName>
</protein>
<evidence type="ECO:0000259" key="1">
    <source>
        <dbReference type="Pfam" id="PF04230"/>
    </source>
</evidence>
<feature type="domain" description="Polysaccharide pyruvyl transferase" evidence="1">
    <location>
        <begin position="15"/>
        <end position="265"/>
    </location>
</feature>
<dbReference type="InterPro" id="IPR007345">
    <property type="entry name" value="Polysacch_pyruvyl_Trfase"/>
</dbReference>
<name>A0AB39XVA2_9BRAD</name>
<dbReference type="Pfam" id="PF04230">
    <property type="entry name" value="PS_pyruv_trans"/>
    <property type="match status" value="1"/>
</dbReference>
<dbReference type="AlphaFoldDB" id="A0AB39XVA2"/>
<organism evidence="2">
    <name type="scientific">Bradyrhizobium sp. LLZ17</name>
    <dbReference type="NCBI Taxonomy" id="3239388"/>
    <lineage>
        <taxon>Bacteria</taxon>
        <taxon>Pseudomonadati</taxon>
        <taxon>Pseudomonadota</taxon>
        <taxon>Alphaproteobacteria</taxon>
        <taxon>Hyphomicrobiales</taxon>
        <taxon>Nitrobacteraceae</taxon>
        <taxon>Bradyrhizobium</taxon>
    </lineage>
</organism>
<proteinExistence type="predicted"/>
<reference evidence="2" key="1">
    <citation type="submission" date="2024-08" db="EMBL/GenBank/DDBJ databases">
        <authorList>
            <person name="Chaddad Z."/>
            <person name="Lamrabet M."/>
            <person name="Bouhnik O."/>
            <person name="Alami S."/>
            <person name="Wipf D."/>
            <person name="Courty P.E."/>
            <person name="Missbah El Idrissi M."/>
        </authorList>
    </citation>
    <scope>NUCLEOTIDE SEQUENCE</scope>
    <source>
        <strain evidence="2">LLZ17</strain>
    </source>
</reference>
<dbReference type="EC" id="2.4.-.-" evidence="2"/>
<keyword evidence="2" id="KW-0328">Glycosyltransferase</keyword>
<evidence type="ECO:0000313" key="2">
    <source>
        <dbReference type="EMBL" id="XDV60672.1"/>
    </source>
</evidence>
<sequence length="353" mass="39587">MDSVAVVDTSICTDNLGDEIIMDAVNDVVSELFPKAYVYRVPSHEQLSDRTRRFISDASFCVIGGTNLLSSDIQPYGLWRVRQTDADVFGATNTVCLGTGWNDYMSTATPATRAILRAALSRQLIHSARDSYTVDHLTAIGAKAVNTSCPTTWSLTPEHCAGIQKSKAPSVIFTLSAWRRDVEADRAFVATLRKFYSKLYFFPQMHDDYEYFRSFGWDDEIPATTVKEYSRFLESENVDFIGTRLHGGIRALQKKRRALIISIDNRAAEIGKDTGLPVAPRGDLKGIETWIEDQMPTVLHLPQRAIDDWKAQFVEIVRSGKRLPTNISRDELTAGRLATVKKYVRAGLRLAVR</sequence>
<dbReference type="EMBL" id="CP165734">
    <property type="protein sequence ID" value="XDV60672.1"/>
    <property type="molecule type" value="Genomic_DNA"/>
</dbReference>
<dbReference type="GO" id="GO:0016757">
    <property type="term" value="F:glycosyltransferase activity"/>
    <property type="evidence" value="ECO:0007669"/>
    <property type="project" value="UniProtKB-KW"/>
</dbReference>